<keyword evidence="1" id="KW-0489">Methyltransferase</keyword>
<sequence length="298" mass="31712">MLCLSPASRKRKNASCAVRRACLASAAMTSGLEWQDRVGRSWADNFRLTDRAFAGLTERLLSRIAERDGNRLLDVGCGAGELSLALARQRPGADVVGVDVSQHLVAAAEERGAMTGNARFVLADAAAWDPGDFAPDLVTSRHGVMFFDDPVAAFANLHGLSAPDAHLVFSCFRPASENPWASEAAALIGAQQAGDSTAPGPFAFADPAHVAAILEGAGWREPQFEEVNFAYVAGKGEDPVEDALAFFSQIGPAARALSALAGEERVRAEGWLRDWLEEHRSGDIVAFTAAAWIVSARH</sequence>
<dbReference type="InterPro" id="IPR029063">
    <property type="entry name" value="SAM-dependent_MTases_sf"/>
</dbReference>
<keyword evidence="2" id="KW-1185">Reference proteome</keyword>
<dbReference type="GO" id="GO:0008168">
    <property type="term" value="F:methyltransferase activity"/>
    <property type="evidence" value="ECO:0007669"/>
    <property type="project" value="UniProtKB-KW"/>
</dbReference>
<keyword evidence="1" id="KW-0830">Ubiquinone</keyword>
<dbReference type="Proteomes" id="UP000232587">
    <property type="component" value="Unassembled WGS sequence"/>
</dbReference>
<dbReference type="GO" id="GO:0032259">
    <property type="term" value="P:methylation"/>
    <property type="evidence" value="ECO:0007669"/>
    <property type="project" value="UniProtKB-KW"/>
</dbReference>
<dbReference type="Gene3D" id="3.40.50.150">
    <property type="entry name" value="Vaccinia Virus protein VP39"/>
    <property type="match status" value="1"/>
</dbReference>
<dbReference type="CDD" id="cd02440">
    <property type="entry name" value="AdoMet_MTases"/>
    <property type="match status" value="1"/>
</dbReference>
<organism evidence="1 2">
    <name type="scientific">Novosphingobium kunmingense</name>
    <dbReference type="NCBI Taxonomy" id="1211806"/>
    <lineage>
        <taxon>Bacteria</taxon>
        <taxon>Pseudomonadati</taxon>
        <taxon>Pseudomonadota</taxon>
        <taxon>Alphaproteobacteria</taxon>
        <taxon>Sphingomonadales</taxon>
        <taxon>Sphingomonadaceae</taxon>
        <taxon>Novosphingobium</taxon>
    </lineage>
</organism>
<evidence type="ECO:0000313" key="2">
    <source>
        <dbReference type="Proteomes" id="UP000232587"/>
    </source>
</evidence>
<name>A0A2N0I1A3_9SPHN</name>
<keyword evidence="1" id="KW-0808">Transferase</keyword>
<dbReference type="PANTHER" id="PTHR43861">
    <property type="entry name" value="TRANS-ACONITATE 2-METHYLTRANSFERASE-RELATED"/>
    <property type="match status" value="1"/>
</dbReference>
<gene>
    <name evidence="1" type="ORF">B0I00_0115</name>
</gene>
<dbReference type="Pfam" id="PF13489">
    <property type="entry name" value="Methyltransf_23"/>
    <property type="match status" value="1"/>
</dbReference>
<comment type="caution">
    <text evidence="1">The sequence shown here is derived from an EMBL/GenBank/DDBJ whole genome shotgun (WGS) entry which is preliminary data.</text>
</comment>
<dbReference type="EMBL" id="PHUF01000002">
    <property type="protein sequence ID" value="PKB24936.1"/>
    <property type="molecule type" value="Genomic_DNA"/>
</dbReference>
<protein>
    <submittedName>
        <fullName evidence="1">Ubiquinone/menaquinone biosynthesis C-methylase UbiE</fullName>
    </submittedName>
</protein>
<dbReference type="AlphaFoldDB" id="A0A2N0I1A3"/>
<dbReference type="SUPFAM" id="SSF53335">
    <property type="entry name" value="S-adenosyl-L-methionine-dependent methyltransferases"/>
    <property type="match status" value="1"/>
</dbReference>
<evidence type="ECO:0000313" key="1">
    <source>
        <dbReference type="EMBL" id="PKB24936.1"/>
    </source>
</evidence>
<accession>A0A2N0I1A3</accession>
<proteinExistence type="predicted"/>
<reference evidence="1 2" key="1">
    <citation type="submission" date="2017-11" db="EMBL/GenBank/DDBJ databases">
        <title>Genomic Encyclopedia of Type Strains, Phase III (KMG-III): the genomes of soil and plant-associated and newly described type strains.</title>
        <authorList>
            <person name="Whitman W."/>
        </authorList>
    </citation>
    <scope>NUCLEOTIDE SEQUENCE [LARGE SCALE GENOMIC DNA]</scope>
    <source>
        <strain evidence="1 2">CGMCC 1.12274</strain>
    </source>
</reference>